<feature type="domain" description="Metallo-beta-lactamase" evidence="1">
    <location>
        <begin position="25"/>
        <end position="98"/>
    </location>
</feature>
<evidence type="ECO:0000259" key="1">
    <source>
        <dbReference type="Pfam" id="PF12706"/>
    </source>
</evidence>
<name>A0ABR4CM69_9HELO</name>
<reference evidence="2 3" key="1">
    <citation type="journal article" date="2024" name="Commun. Biol.">
        <title>Comparative genomic analysis of thermophilic fungi reveals convergent evolutionary adaptations and gene losses.</title>
        <authorList>
            <person name="Steindorff A.S."/>
            <person name="Aguilar-Pontes M.V."/>
            <person name="Robinson A.J."/>
            <person name="Andreopoulos B."/>
            <person name="LaButti K."/>
            <person name="Kuo A."/>
            <person name="Mondo S."/>
            <person name="Riley R."/>
            <person name="Otillar R."/>
            <person name="Haridas S."/>
            <person name="Lipzen A."/>
            <person name="Grimwood J."/>
            <person name="Schmutz J."/>
            <person name="Clum A."/>
            <person name="Reid I.D."/>
            <person name="Moisan M.C."/>
            <person name="Butler G."/>
            <person name="Nguyen T.T.M."/>
            <person name="Dewar K."/>
            <person name="Conant G."/>
            <person name="Drula E."/>
            <person name="Henrissat B."/>
            <person name="Hansel C."/>
            <person name="Singer S."/>
            <person name="Hutchinson M.I."/>
            <person name="de Vries R.P."/>
            <person name="Natvig D.O."/>
            <person name="Powell A.J."/>
            <person name="Tsang A."/>
            <person name="Grigoriev I.V."/>
        </authorList>
    </citation>
    <scope>NUCLEOTIDE SEQUENCE [LARGE SCALE GENOMIC DNA]</scope>
    <source>
        <strain evidence="2 3">CBS 494.80</strain>
    </source>
</reference>
<evidence type="ECO:0000313" key="2">
    <source>
        <dbReference type="EMBL" id="KAL2071058.1"/>
    </source>
</evidence>
<dbReference type="InterPro" id="IPR036866">
    <property type="entry name" value="RibonucZ/Hydroxyglut_hydro"/>
</dbReference>
<dbReference type="SUPFAM" id="SSF56281">
    <property type="entry name" value="Metallo-hydrolase/oxidoreductase"/>
    <property type="match status" value="1"/>
</dbReference>
<dbReference type="EMBL" id="JAZHXI010000005">
    <property type="protein sequence ID" value="KAL2071058.1"/>
    <property type="molecule type" value="Genomic_DNA"/>
</dbReference>
<dbReference type="PANTHER" id="PTHR43546">
    <property type="entry name" value="UPF0173 METAL-DEPENDENT HYDROLASE MJ1163-RELATED"/>
    <property type="match status" value="1"/>
</dbReference>
<keyword evidence="3" id="KW-1185">Reference proteome</keyword>
<dbReference type="InterPro" id="IPR001279">
    <property type="entry name" value="Metallo-B-lactamas"/>
</dbReference>
<proteinExistence type="predicted"/>
<comment type="caution">
    <text evidence="2">The sequence shown here is derived from an EMBL/GenBank/DDBJ whole genome shotgun (WGS) entry which is preliminary data.</text>
</comment>
<dbReference type="Proteomes" id="UP001595075">
    <property type="component" value="Unassembled WGS sequence"/>
</dbReference>
<dbReference type="Pfam" id="PF12706">
    <property type="entry name" value="Lactamase_B_2"/>
    <property type="match status" value="1"/>
</dbReference>
<dbReference type="InterPro" id="IPR050114">
    <property type="entry name" value="UPF0173_UPF0282_UlaG_hydrolase"/>
</dbReference>
<evidence type="ECO:0000313" key="3">
    <source>
        <dbReference type="Proteomes" id="UP001595075"/>
    </source>
</evidence>
<organism evidence="2 3">
    <name type="scientific">Oculimacula yallundae</name>
    <dbReference type="NCBI Taxonomy" id="86028"/>
    <lineage>
        <taxon>Eukaryota</taxon>
        <taxon>Fungi</taxon>
        <taxon>Dikarya</taxon>
        <taxon>Ascomycota</taxon>
        <taxon>Pezizomycotina</taxon>
        <taxon>Leotiomycetes</taxon>
        <taxon>Helotiales</taxon>
        <taxon>Ploettnerulaceae</taxon>
        <taxon>Oculimacula</taxon>
    </lineage>
</organism>
<dbReference type="PANTHER" id="PTHR43546:SF3">
    <property type="entry name" value="UPF0173 METAL-DEPENDENT HYDROLASE MJ1163"/>
    <property type="match status" value="1"/>
</dbReference>
<accession>A0ABR4CM69</accession>
<dbReference type="Gene3D" id="3.60.15.10">
    <property type="entry name" value="Ribonuclease Z/Hydroxyacylglutathione hydrolase-like"/>
    <property type="match status" value="1"/>
</dbReference>
<sequence length="371" mass="40779">MGDQATTLEFFGTTTFRLKANGLTILHDTWLEKPVSVKRHLELESVTECDYIVISHAHFDHLPGADRLALRTGATVIANSEAINCLRQAGVPDNQLISVAGGERLPLFSRDNLERAAAGTIELSPPISPLAPPTPHVKFAALAVHVWPSLHSLMPGTSPHDIPEIFDSGKVYATVDNGYACSHNITQLMKHGLFRLLEFVPEDKIDAGTRAFADYVQDRKRNVMSACDGGQMMYNFVIGDKSVLFNTHLGSYEGIMRYVEPKPDVAILGAGGVANLNGRPFDGTAAEFLTRQVRWLGEPSKVFFCLHDKDNIIKPYSMDTTAAQRSIEEGTSTRVVDTQPVTIYKMEEVQEDSVAYWLELAPVSRAMAPAP</sequence>
<gene>
    <name evidence="2" type="ORF">VTL71DRAFT_12293</name>
</gene>
<protein>
    <recommendedName>
        <fullName evidence="1">Metallo-beta-lactamase domain-containing protein</fullName>
    </recommendedName>
</protein>